<evidence type="ECO:0000256" key="1">
    <source>
        <dbReference type="ARBA" id="ARBA00022963"/>
    </source>
</evidence>
<dbReference type="GO" id="GO:0016042">
    <property type="term" value="P:lipid catabolic process"/>
    <property type="evidence" value="ECO:0007669"/>
    <property type="project" value="UniProtKB-KW"/>
</dbReference>
<dbReference type="GO" id="GO:0047372">
    <property type="term" value="F:monoacylglycerol lipase activity"/>
    <property type="evidence" value="ECO:0007669"/>
    <property type="project" value="TreeGrafter"/>
</dbReference>
<reference evidence="2" key="2">
    <citation type="submission" date="2021-01" db="UniProtKB">
        <authorList>
            <consortium name="EnsemblPlants"/>
        </authorList>
    </citation>
    <scope>IDENTIFICATION</scope>
</reference>
<dbReference type="EMBL" id="LRBV02000007">
    <property type="status" value="NOT_ANNOTATED_CDS"/>
    <property type="molecule type" value="Genomic_DNA"/>
</dbReference>
<dbReference type="PANTHER" id="PTHR32176">
    <property type="entry name" value="XYLOSE ISOMERASE"/>
    <property type="match status" value="1"/>
</dbReference>
<evidence type="ECO:0000313" key="3">
    <source>
        <dbReference type="Proteomes" id="UP000594261"/>
    </source>
</evidence>
<dbReference type="Gramene" id="QL07p048145:mrna">
    <property type="protein sequence ID" value="QL07p048145:mrna"/>
    <property type="gene ID" value="QL07p048145"/>
</dbReference>
<accession>A0A7N2M7Q1</accession>
<dbReference type="InParanoid" id="A0A7N2M7Q1"/>
<protein>
    <submittedName>
        <fullName evidence="2">Uncharacterized protein</fullName>
    </submittedName>
</protein>
<dbReference type="EnsemblPlants" id="QL07p048145:mrna">
    <property type="protein sequence ID" value="QL07p048145:mrna"/>
    <property type="gene ID" value="QL07p048145"/>
</dbReference>
<evidence type="ECO:0000313" key="2">
    <source>
        <dbReference type="EnsemblPlants" id="QL07p048145:mrna"/>
    </source>
</evidence>
<dbReference type="Gene3D" id="3.40.1090.10">
    <property type="entry name" value="Cytosolic phospholipase A2 catalytic domain"/>
    <property type="match status" value="1"/>
</dbReference>
<dbReference type="SUPFAM" id="SSF52151">
    <property type="entry name" value="FabD/lysophospholipase-like"/>
    <property type="match status" value="1"/>
</dbReference>
<sequence length="104" mass="11777">MYAAKDIINFYLENCPKIFPQSRQKNFVSSVTSLFGAVVGPKYDGKYLRSLTNGLLGNLTVKQTLTDVIIPTFDIKRAAVVHEYADLFLAMVSHATLWEKKNYK</sequence>
<reference evidence="2 3" key="1">
    <citation type="journal article" date="2016" name="G3 (Bethesda)">
        <title>First Draft Assembly and Annotation of the Genome of a California Endemic Oak Quercus lobata Nee (Fagaceae).</title>
        <authorList>
            <person name="Sork V.L."/>
            <person name="Fitz-Gibbon S.T."/>
            <person name="Puiu D."/>
            <person name="Crepeau M."/>
            <person name="Gugger P.F."/>
            <person name="Sherman R."/>
            <person name="Stevens K."/>
            <person name="Langley C.H."/>
            <person name="Pellegrini M."/>
            <person name="Salzberg S.L."/>
        </authorList>
    </citation>
    <scope>NUCLEOTIDE SEQUENCE [LARGE SCALE GENOMIC DNA]</scope>
    <source>
        <strain evidence="2 3">cv. SW786</strain>
    </source>
</reference>
<dbReference type="PANTHER" id="PTHR32176:SF99">
    <property type="entry name" value="PATATIN"/>
    <property type="match status" value="1"/>
</dbReference>
<dbReference type="Proteomes" id="UP000594261">
    <property type="component" value="Chromosome 7"/>
</dbReference>
<keyword evidence="1" id="KW-0442">Lipid degradation</keyword>
<dbReference type="AlphaFoldDB" id="A0A7N2M7Q1"/>
<keyword evidence="1" id="KW-0443">Lipid metabolism</keyword>
<dbReference type="GO" id="GO:0004620">
    <property type="term" value="F:phospholipase activity"/>
    <property type="evidence" value="ECO:0007669"/>
    <property type="project" value="TreeGrafter"/>
</dbReference>
<dbReference type="OMA" id="TFDIRRQ"/>
<dbReference type="InterPro" id="IPR016035">
    <property type="entry name" value="Acyl_Trfase/lysoPLipase"/>
</dbReference>
<keyword evidence="3" id="KW-1185">Reference proteome</keyword>
<organism evidence="2 3">
    <name type="scientific">Quercus lobata</name>
    <name type="common">Valley oak</name>
    <dbReference type="NCBI Taxonomy" id="97700"/>
    <lineage>
        <taxon>Eukaryota</taxon>
        <taxon>Viridiplantae</taxon>
        <taxon>Streptophyta</taxon>
        <taxon>Embryophyta</taxon>
        <taxon>Tracheophyta</taxon>
        <taxon>Spermatophyta</taxon>
        <taxon>Magnoliopsida</taxon>
        <taxon>eudicotyledons</taxon>
        <taxon>Gunneridae</taxon>
        <taxon>Pentapetalae</taxon>
        <taxon>rosids</taxon>
        <taxon>fabids</taxon>
        <taxon>Fagales</taxon>
        <taxon>Fagaceae</taxon>
        <taxon>Quercus</taxon>
    </lineage>
</organism>
<proteinExistence type="predicted"/>
<name>A0A7N2M7Q1_QUELO</name>